<feature type="chain" id="PRO_5038752763" description="Delta-60 repeat protein" evidence="1">
    <location>
        <begin position="21"/>
        <end position="424"/>
    </location>
</feature>
<keyword evidence="3" id="KW-1185">Reference proteome</keyword>
<evidence type="ECO:0000313" key="2">
    <source>
        <dbReference type="EMBL" id="PWK46244.1"/>
    </source>
</evidence>
<dbReference type="Pfam" id="PF17164">
    <property type="entry name" value="DUF5122"/>
    <property type="match status" value="1"/>
</dbReference>
<feature type="signal peptide" evidence="1">
    <location>
        <begin position="1"/>
        <end position="20"/>
    </location>
</feature>
<organism evidence="2 3">
    <name type="scientific">Actinoplanes xinjiangensis</name>
    <dbReference type="NCBI Taxonomy" id="512350"/>
    <lineage>
        <taxon>Bacteria</taxon>
        <taxon>Bacillati</taxon>
        <taxon>Actinomycetota</taxon>
        <taxon>Actinomycetes</taxon>
        <taxon>Micromonosporales</taxon>
        <taxon>Micromonosporaceae</taxon>
        <taxon>Actinoplanes</taxon>
    </lineage>
</organism>
<dbReference type="AlphaFoldDB" id="A0A316FBL1"/>
<evidence type="ECO:0000313" key="3">
    <source>
        <dbReference type="Proteomes" id="UP000245697"/>
    </source>
</evidence>
<reference evidence="2 3" key="1">
    <citation type="submission" date="2018-05" db="EMBL/GenBank/DDBJ databases">
        <title>Genomic Encyclopedia of Archaeal and Bacterial Type Strains, Phase II (KMG-II): from individual species to whole genera.</title>
        <authorList>
            <person name="Goeker M."/>
        </authorList>
    </citation>
    <scope>NUCLEOTIDE SEQUENCE [LARGE SCALE GENOMIC DNA]</scope>
    <source>
        <strain evidence="2 3">DSM 45184</strain>
    </source>
</reference>
<dbReference type="InterPro" id="IPR013431">
    <property type="entry name" value="Delta_60_rpt"/>
</dbReference>
<evidence type="ECO:0008006" key="4">
    <source>
        <dbReference type="Google" id="ProtNLM"/>
    </source>
</evidence>
<keyword evidence="1" id="KW-0732">Signal</keyword>
<dbReference type="Gene3D" id="2.80.10.50">
    <property type="match status" value="1"/>
</dbReference>
<accession>A0A316FBL1</accession>
<dbReference type="RefSeq" id="WP_109595692.1">
    <property type="nucleotide sequence ID" value="NZ_BONA01000053.1"/>
</dbReference>
<dbReference type="EMBL" id="QGGR01000010">
    <property type="protein sequence ID" value="PWK46244.1"/>
    <property type="molecule type" value="Genomic_DNA"/>
</dbReference>
<name>A0A316FBL1_9ACTN</name>
<gene>
    <name evidence="2" type="ORF">BC793_110238</name>
</gene>
<dbReference type="Proteomes" id="UP000245697">
    <property type="component" value="Unassembled WGS sequence"/>
</dbReference>
<evidence type="ECO:0000256" key="1">
    <source>
        <dbReference type="SAM" id="SignalP"/>
    </source>
</evidence>
<proteinExistence type="predicted"/>
<dbReference type="OrthoDB" id="9802683at2"/>
<protein>
    <recommendedName>
        <fullName evidence="4">Delta-60 repeat protein</fullName>
    </recommendedName>
</protein>
<comment type="caution">
    <text evidence="2">The sequence shown here is derived from an EMBL/GenBank/DDBJ whole genome shotgun (WGS) entry which is preliminary data.</text>
</comment>
<dbReference type="SUPFAM" id="SSF82171">
    <property type="entry name" value="DPP6 N-terminal domain-like"/>
    <property type="match status" value="1"/>
</dbReference>
<sequence>MRRRLLAAAAVAAVAIPAVASAPPATADTYHPTVVSADPVDFTPHVLDGTVWSLALVGDTVVVGGAFTKVSDASRRVTFARKNIFAFGLHDGQIRTFAPEVDGAIYSLATGPDYSVYLGGAFKSVNGAAQRGLARVSLHDGSRYSSFGARVNWGDVRSLSSRGGSLYAGGTFSAVSGIRRSGLVRLNALTGVVDQGFDARLAGPGLKRVRVEHFDVSLDGRKLIAVGAFLKSGTAARNQIALFDVGGPGANLTGWYTDAFVPTCMQGFDTYLRQVKFSPDGSYIVVAATGRASSAQKLCDSAARFETRAAGKQNPTWVQRTGGDSLYAVAITGPAVYLGGHQRWFDNPYGTDGNGPGPGAVSRPGIGAVNPNTGKALEWNPTRSRGVGVRAFLVTPHFLLVGSDTDELGREYHGRVGMFPLPGA</sequence>